<feature type="chain" id="PRO_5026300561" description="Secreted protein" evidence="1">
    <location>
        <begin position="31"/>
        <end position="145"/>
    </location>
</feature>
<organism evidence="2 3">
    <name type="scientific">Aulographum hederae CBS 113979</name>
    <dbReference type="NCBI Taxonomy" id="1176131"/>
    <lineage>
        <taxon>Eukaryota</taxon>
        <taxon>Fungi</taxon>
        <taxon>Dikarya</taxon>
        <taxon>Ascomycota</taxon>
        <taxon>Pezizomycotina</taxon>
        <taxon>Dothideomycetes</taxon>
        <taxon>Pleosporomycetidae</taxon>
        <taxon>Aulographales</taxon>
        <taxon>Aulographaceae</taxon>
    </lineage>
</organism>
<keyword evidence="3" id="KW-1185">Reference proteome</keyword>
<dbReference type="AlphaFoldDB" id="A0A6G1GTR2"/>
<evidence type="ECO:0008006" key="4">
    <source>
        <dbReference type="Google" id="ProtNLM"/>
    </source>
</evidence>
<keyword evidence="1" id="KW-0732">Signal</keyword>
<gene>
    <name evidence="2" type="ORF">K402DRAFT_142137</name>
</gene>
<dbReference type="EMBL" id="ML977168">
    <property type="protein sequence ID" value="KAF1984341.1"/>
    <property type="molecule type" value="Genomic_DNA"/>
</dbReference>
<proteinExistence type="predicted"/>
<accession>A0A6G1GTR2</accession>
<reference evidence="2" key="1">
    <citation type="journal article" date="2020" name="Stud. Mycol.">
        <title>101 Dothideomycetes genomes: a test case for predicting lifestyles and emergence of pathogens.</title>
        <authorList>
            <person name="Haridas S."/>
            <person name="Albert R."/>
            <person name="Binder M."/>
            <person name="Bloem J."/>
            <person name="Labutti K."/>
            <person name="Salamov A."/>
            <person name="Andreopoulos B."/>
            <person name="Baker S."/>
            <person name="Barry K."/>
            <person name="Bills G."/>
            <person name="Bluhm B."/>
            <person name="Cannon C."/>
            <person name="Castanera R."/>
            <person name="Culley D."/>
            <person name="Daum C."/>
            <person name="Ezra D."/>
            <person name="Gonzalez J."/>
            <person name="Henrissat B."/>
            <person name="Kuo A."/>
            <person name="Liang C."/>
            <person name="Lipzen A."/>
            <person name="Lutzoni F."/>
            <person name="Magnuson J."/>
            <person name="Mondo S."/>
            <person name="Nolan M."/>
            <person name="Ohm R."/>
            <person name="Pangilinan J."/>
            <person name="Park H.-J."/>
            <person name="Ramirez L."/>
            <person name="Alfaro M."/>
            <person name="Sun H."/>
            <person name="Tritt A."/>
            <person name="Yoshinaga Y."/>
            <person name="Zwiers L.-H."/>
            <person name="Turgeon B."/>
            <person name="Goodwin S."/>
            <person name="Spatafora J."/>
            <person name="Crous P."/>
            <person name="Grigoriev I."/>
        </authorList>
    </citation>
    <scope>NUCLEOTIDE SEQUENCE</scope>
    <source>
        <strain evidence="2">CBS 113979</strain>
    </source>
</reference>
<evidence type="ECO:0000313" key="3">
    <source>
        <dbReference type="Proteomes" id="UP000800041"/>
    </source>
</evidence>
<sequence length="145" mass="15356">MYAGALLGRLLVLVSNQFCVPLCLRSGATAEANGGMVISAKRSYRPSGVRIMHCVPDAWTSNAVILGLAGRVFAINRRSIGSSHVCDISCGLAAIAVDEEAAVTVVRNGRHRGEGLWDSRCCWRWAGGSWTSRLASAGRPGGLLE</sequence>
<protein>
    <recommendedName>
        <fullName evidence="4">Secreted protein</fullName>
    </recommendedName>
</protein>
<name>A0A6G1GTR2_9PEZI</name>
<evidence type="ECO:0000256" key="1">
    <source>
        <dbReference type="SAM" id="SignalP"/>
    </source>
</evidence>
<dbReference type="Proteomes" id="UP000800041">
    <property type="component" value="Unassembled WGS sequence"/>
</dbReference>
<evidence type="ECO:0000313" key="2">
    <source>
        <dbReference type="EMBL" id="KAF1984341.1"/>
    </source>
</evidence>
<feature type="signal peptide" evidence="1">
    <location>
        <begin position="1"/>
        <end position="30"/>
    </location>
</feature>